<dbReference type="Pfam" id="PF01230">
    <property type="entry name" value="HIT"/>
    <property type="match status" value="1"/>
</dbReference>
<keyword evidence="4" id="KW-1185">Reference proteome</keyword>
<feature type="short sequence motif" description="Histidine triad motif" evidence="1">
    <location>
        <begin position="101"/>
        <end position="105"/>
    </location>
</feature>
<dbReference type="InterPro" id="IPR011146">
    <property type="entry name" value="HIT-like"/>
</dbReference>
<evidence type="ECO:0000256" key="1">
    <source>
        <dbReference type="PROSITE-ProRule" id="PRU00464"/>
    </source>
</evidence>
<dbReference type="PROSITE" id="PS51084">
    <property type="entry name" value="HIT_2"/>
    <property type="match status" value="1"/>
</dbReference>
<proteinExistence type="predicted"/>
<dbReference type="CDD" id="cd01276">
    <property type="entry name" value="PKCI_related"/>
    <property type="match status" value="1"/>
</dbReference>
<dbReference type="EMBL" id="JBHRZH010000021">
    <property type="protein sequence ID" value="MFC3763891.1"/>
    <property type="molecule type" value="Genomic_DNA"/>
</dbReference>
<dbReference type="InterPro" id="IPR036265">
    <property type="entry name" value="HIT-like_sf"/>
</dbReference>
<dbReference type="Proteomes" id="UP001595699">
    <property type="component" value="Unassembled WGS sequence"/>
</dbReference>
<evidence type="ECO:0000313" key="3">
    <source>
        <dbReference type="EMBL" id="MFC3763891.1"/>
    </source>
</evidence>
<evidence type="ECO:0000259" key="2">
    <source>
        <dbReference type="PROSITE" id="PS51084"/>
    </source>
</evidence>
<name>A0ABV7YF79_9ACTN</name>
<gene>
    <name evidence="3" type="ORF">ACFOUW_23835</name>
</gene>
<comment type="caution">
    <text evidence="3">The sequence shown here is derived from an EMBL/GenBank/DDBJ whole genome shotgun (WGS) entry which is preliminary data.</text>
</comment>
<dbReference type="PRINTS" id="PR00332">
    <property type="entry name" value="HISTRIAD"/>
</dbReference>
<accession>A0ABV7YF79</accession>
<dbReference type="SUPFAM" id="SSF54197">
    <property type="entry name" value="HIT-like"/>
    <property type="match status" value="1"/>
</dbReference>
<dbReference type="PANTHER" id="PTHR23089">
    <property type="entry name" value="HISTIDINE TRIAD HIT PROTEIN"/>
    <property type="match status" value="1"/>
</dbReference>
<evidence type="ECO:0000313" key="4">
    <source>
        <dbReference type="Proteomes" id="UP001595699"/>
    </source>
</evidence>
<dbReference type="InterPro" id="IPR001310">
    <property type="entry name" value="Histidine_triad_HIT"/>
</dbReference>
<dbReference type="Gene3D" id="3.30.428.10">
    <property type="entry name" value="HIT-like"/>
    <property type="match status" value="1"/>
</dbReference>
<dbReference type="RefSeq" id="WP_205120914.1">
    <property type="nucleotide sequence ID" value="NZ_JAFBCM010000001.1"/>
</dbReference>
<feature type="domain" description="HIT" evidence="2">
    <location>
        <begin position="8"/>
        <end position="117"/>
    </location>
</feature>
<sequence length="117" mass="12268">MAGPGDCVFCRIVAGEISATVVRETDTTLAFRDVSPQAPVHVLVIPKEHLVDVGAVAAADSELLRQIMEECVAVAYEDGVADSGYRIAFNTGDEGGQVVPHCHAHVLGGRKLNGELG</sequence>
<organism evidence="3 4">
    <name type="scientific">Tenggerimyces flavus</name>
    <dbReference type="NCBI Taxonomy" id="1708749"/>
    <lineage>
        <taxon>Bacteria</taxon>
        <taxon>Bacillati</taxon>
        <taxon>Actinomycetota</taxon>
        <taxon>Actinomycetes</taxon>
        <taxon>Propionibacteriales</taxon>
        <taxon>Nocardioidaceae</taxon>
        <taxon>Tenggerimyces</taxon>
    </lineage>
</organism>
<protein>
    <submittedName>
        <fullName evidence="3">Histidine triad nucleotide-binding protein</fullName>
    </submittedName>
</protein>
<reference evidence="4" key="1">
    <citation type="journal article" date="2019" name="Int. J. Syst. Evol. Microbiol.">
        <title>The Global Catalogue of Microorganisms (GCM) 10K type strain sequencing project: providing services to taxonomists for standard genome sequencing and annotation.</title>
        <authorList>
            <consortium name="The Broad Institute Genomics Platform"/>
            <consortium name="The Broad Institute Genome Sequencing Center for Infectious Disease"/>
            <person name="Wu L."/>
            <person name="Ma J."/>
        </authorList>
    </citation>
    <scope>NUCLEOTIDE SEQUENCE [LARGE SCALE GENOMIC DNA]</scope>
    <source>
        <strain evidence="4">CGMCC 4.7241</strain>
    </source>
</reference>